<evidence type="ECO:0000313" key="12">
    <source>
        <dbReference type="EMBL" id="MBB2183738.1"/>
    </source>
</evidence>
<dbReference type="GO" id="GO:0000155">
    <property type="term" value="F:phosphorelay sensor kinase activity"/>
    <property type="evidence" value="ECO:0007669"/>
    <property type="project" value="InterPro"/>
</dbReference>
<evidence type="ECO:0000256" key="9">
    <source>
        <dbReference type="ARBA" id="ARBA00023012"/>
    </source>
</evidence>
<dbReference type="EMBL" id="JACEGA010000001">
    <property type="protein sequence ID" value="MBB2183738.1"/>
    <property type="molecule type" value="Genomic_DNA"/>
</dbReference>
<evidence type="ECO:0000256" key="6">
    <source>
        <dbReference type="ARBA" id="ARBA00022692"/>
    </source>
</evidence>
<dbReference type="Proteomes" id="UP000574276">
    <property type="component" value="Unassembled WGS sequence"/>
</dbReference>
<dbReference type="EC" id="2.7.13.3" evidence="3"/>
<feature type="domain" description="Histidine kinase" evidence="11">
    <location>
        <begin position="89"/>
        <end position="299"/>
    </location>
</feature>
<dbReference type="PROSITE" id="PS50109">
    <property type="entry name" value="HIS_KIN"/>
    <property type="match status" value="1"/>
</dbReference>
<evidence type="ECO:0000256" key="8">
    <source>
        <dbReference type="ARBA" id="ARBA00022989"/>
    </source>
</evidence>
<dbReference type="SMART" id="SM00387">
    <property type="entry name" value="HATPase_c"/>
    <property type="match status" value="1"/>
</dbReference>
<dbReference type="Gene3D" id="3.30.565.10">
    <property type="entry name" value="Histidine kinase-like ATPase, C-terminal domain"/>
    <property type="match status" value="1"/>
</dbReference>
<keyword evidence="8" id="KW-1133">Transmembrane helix</keyword>
<dbReference type="CDD" id="cd00082">
    <property type="entry name" value="HisKA"/>
    <property type="match status" value="1"/>
</dbReference>
<gene>
    <name evidence="12" type="ORF">H0486_12735</name>
</gene>
<protein>
    <recommendedName>
        <fullName evidence="3">histidine kinase</fullName>
        <ecNumber evidence="3">2.7.13.3</ecNumber>
    </recommendedName>
</protein>
<organism evidence="12 13">
    <name type="scientific">Variimorphobacter saccharofermentans</name>
    <dbReference type="NCBI Taxonomy" id="2755051"/>
    <lineage>
        <taxon>Bacteria</taxon>
        <taxon>Bacillati</taxon>
        <taxon>Bacillota</taxon>
        <taxon>Clostridia</taxon>
        <taxon>Lachnospirales</taxon>
        <taxon>Lachnospiraceae</taxon>
        <taxon>Variimorphobacter</taxon>
    </lineage>
</organism>
<dbReference type="Gene3D" id="1.10.287.130">
    <property type="match status" value="1"/>
</dbReference>
<keyword evidence="9" id="KW-0902">Two-component regulatory system</keyword>
<evidence type="ECO:0000256" key="4">
    <source>
        <dbReference type="ARBA" id="ARBA00022553"/>
    </source>
</evidence>
<dbReference type="InterPro" id="IPR036097">
    <property type="entry name" value="HisK_dim/P_sf"/>
</dbReference>
<evidence type="ECO:0000256" key="10">
    <source>
        <dbReference type="ARBA" id="ARBA00023136"/>
    </source>
</evidence>
<keyword evidence="7 12" id="KW-0418">Kinase</keyword>
<comment type="catalytic activity">
    <reaction evidence="1">
        <text>ATP + protein L-histidine = ADP + protein N-phospho-L-histidine.</text>
        <dbReference type="EC" id="2.7.13.3"/>
    </reaction>
</comment>
<evidence type="ECO:0000256" key="1">
    <source>
        <dbReference type="ARBA" id="ARBA00000085"/>
    </source>
</evidence>
<reference evidence="12 13" key="1">
    <citation type="submission" date="2020-07" db="EMBL/GenBank/DDBJ databases">
        <title>Characterization and genome sequencing of isolate MD1, a novel member within the family Lachnospiraceae.</title>
        <authorList>
            <person name="Rettenmaier R."/>
            <person name="Di Bello L."/>
            <person name="Zinser C."/>
            <person name="Scheitz K."/>
            <person name="Liebl W."/>
            <person name="Zverlov V."/>
        </authorList>
    </citation>
    <scope>NUCLEOTIDE SEQUENCE [LARGE SCALE GENOMIC DNA]</scope>
    <source>
        <strain evidence="12 13">MD1</strain>
    </source>
</reference>
<keyword evidence="6" id="KW-0812">Transmembrane</keyword>
<sequence length="299" mass="35459">MVYAIIGMFIVIFVLVTFRIRQKYTIRSAIAQMEEIEQHPEKNNQLKALSSDRDLEHLFTRINLIYKARQQERIVYQRRETQIRREIENISHDLRTPLTSIIGYIDLIRSSDNQAEKDEYMDIIQQRAKVLQGFIQDFYELSRIETDDYPLLFDTISVQNALSEAAVAYYNEFEKREISVQLEMDEKHCYIVADQIQLNRIFNNLIQNALKYAANSFRIKQYCDHKECVIRFMNEKGNMTEKELSFIFERFYTGDISRNNNSTGLGLTITKILTEKMKGRIDARLEGEWFVIELRFPSI</sequence>
<evidence type="ECO:0000256" key="7">
    <source>
        <dbReference type="ARBA" id="ARBA00022777"/>
    </source>
</evidence>
<dbReference type="AlphaFoldDB" id="A0A839K2Y1"/>
<dbReference type="SUPFAM" id="SSF47384">
    <property type="entry name" value="Homodimeric domain of signal transducing histidine kinase"/>
    <property type="match status" value="1"/>
</dbReference>
<dbReference type="InterPro" id="IPR003594">
    <property type="entry name" value="HATPase_dom"/>
</dbReference>
<evidence type="ECO:0000313" key="13">
    <source>
        <dbReference type="Proteomes" id="UP000574276"/>
    </source>
</evidence>
<comment type="caution">
    <text evidence="12">The sequence shown here is derived from an EMBL/GenBank/DDBJ whole genome shotgun (WGS) entry which is preliminary data.</text>
</comment>
<accession>A0A839K2Y1</accession>
<dbReference type="GO" id="GO:0005886">
    <property type="term" value="C:plasma membrane"/>
    <property type="evidence" value="ECO:0007669"/>
    <property type="project" value="TreeGrafter"/>
</dbReference>
<dbReference type="RefSeq" id="WP_228353365.1">
    <property type="nucleotide sequence ID" value="NZ_JACEGA010000001.1"/>
</dbReference>
<dbReference type="PANTHER" id="PTHR45528:SF8">
    <property type="entry name" value="HISTIDINE KINASE"/>
    <property type="match status" value="1"/>
</dbReference>
<proteinExistence type="predicted"/>
<dbReference type="InterPro" id="IPR036890">
    <property type="entry name" value="HATPase_C_sf"/>
</dbReference>
<dbReference type="CDD" id="cd00075">
    <property type="entry name" value="HATPase"/>
    <property type="match status" value="1"/>
</dbReference>
<dbReference type="InterPro" id="IPR008358">
    <property type="entry name" value="Sig_transdc_His_kin/Pase_MprB"/>
</dbReference>
<dbReference type="Pfam" id="PF02518">
    <property type="entry name" value="HATPase_c"/>
    <property type="match status" value="1"/>
</dbReference>
<evidence type="ECO:0000259" key="11">
    <source>
        <dbReference type="PROSITE" id="PS50109"/>
    </source>
</evidence>
<keyword evidence="13" id="KW-1185">Reference proteome</keyword>
<evidence type="ECO:0000256" key="2">
    <source>
        <dbReference type="ARBA" id="ARBA00004141"/>
    </source>
</evidence>
<keyword evidence="4" id="KW-0597">Phosphoprotein</keyword>
<dbReference type="Pfam" id="PF00512">
    <property type="entry name" value="HisKA"/>
    <property type="match status" value="1"/>
</dbReference>
<dbReference type="InterPro" id="IPR005467">
    <property type="entry name" value="His_kinase_dom"/>
</dbReference>
<dbReference type="InterPro" id="IPR050398">
    <property type="entry name" value="HssS/ArlS-like"/>
</dbReference>
<evidence type="ECO:0000256" key="3">
    <source>
        <dbReference type="ARBA" id="ARBA00012438"/>
    </source>
</evidence>
<dbReference type="PANTHER" id="PTHR45528">
    <property type="entry name" value="SENSOR HISTIDINE KINASE CPXA"/>
    <property type="match status" value="1"/>
</dbReference>
<dbReference type="InterPro" id="IPR003661">
    <property type="entry name" value="HisK_dim/P_dom"/>
</dbReference>
<keyword evidence="5" id="KW-0808">Transferase</keyword>
<dbReference type="PRINTS" id="PR01780">
    <property type="entry name" value="LANTIREGPROT"/>
</dbReference>
<dbReference type="SUPFAM" id="SSF55874">
    <property type="entry name" value="ATPase domain of HSP90 chaperone/DNA topoisomerase II/histidine kinase"/>
    <property type="match status" value="1"/>
</dbReference>
<dbReference type="SMART" id="SM00388">
    <property type="entry name" value="HisKA"/>
    <property type="match status" value="1"/>
</dbReference>
<name>A0A839K2Y1_9FIRM</name>
<comment type="subcellular location">
    <subcellularLocation>
        <location evidence="2">Membrane</location>
        <topology evidence="2">Multi-pass membrane protein</topology>
    </subcellularLocation>
</comment>
<evidence type="ECO:0000256" key="5">
    <source>
        <dbReference type="ARBA" id="ARBA00022679"/>
    </source>
</evidence>
<keyword evidence="10" id="KW-0472">Membrane</keyword>